<name>A0A6I3KI31_9HYPH</name>
<gene>
    <name evidence="2" type="ORF">GIW81_03335</name>
</gene>
<comment type="caution">
    <text evidence="2">The sequence shown here is derived from an EMBL/GenBank/DDBJ whole genome shotgun (WGS) entry which is preliminary data.</text>
</comment>
<protein>
    <recommendedName>
        <fullName evidence="4">Lipoprotein</fullName>
    </recommendedName>
</protein>
<sequence>MRWTIQTCFAGLTCALLLTGCAGIEKPVASLSAANMMSPSGYSESKVSDTQYQVRATGTESTPKARIEKIARARAAQIGVEQRLKYYKVTNVQFGANCTKKHEFYKGGATTAGSRQMVMLDVVYAKEPPDPSYVSAAESYETLNGELNSEVIAPEARAIAEQEARAGCAQAT</sequence>
<dbReference type="AlphaFoldDB" id="A0A6I3KI31"/>
<dbReference type="PROSITE" id="PS51257">
    <property type="entry name" value="PROKAR_LIPOPROTEIN"/>
    <property type="match status" value="1"/>
</dbReference>
<evidence type="ECO:0000313" key="2">
    <source>
        <dbReference type="EMBL" id="MTD93367.1"/>
    </source>
</evidence>
<organism evidence="2 3">
    <name type="scientific">Hyphomicrobium album</name>
    <dbReference type="NCBI Taxonomy" id="2665159"/>
    <lineage>
        <taxon>Bacteria</taxon>
        <taxon>Pseudomonadati</taxon>
        <taxon>Pseudomonadota</taxon>
        <taxon>Alphaproteobacteria</taxon>
        <taxon>Hyphomicrobiales</taxon>
        <taxon>Hyphomicrobiaceae</taxon>
        <taxon>Hyphomicrobium</taxon>
    </lineage>
</organism>
<dbReference type="RefSeq" id="WP_154737914.1">
    <property type="nucleotide sequence ID" value="NZ_WMBQ01000001.1"/>
</dbReference>
<keyword evidence="1" id="KW-0732">Signal</keyword>
<evidence type="ECO:0000256" key="1">
    <source>
        <dbReference type="SAM" id="SignalP"/>
    </source>
</evidence>
<evidence type="ECO:0000313" key="3">
    <source>
        <dbReference type="Proteomes" id="UP000440694"/>
    </source>
</evidence>
<dbReference type="Proteomes" id="UP000440694">
    <property type="component" value="Unassembled WGS sequence"/>
</dbReference>
<dbReference type="NCBIfam" id="NF047637">
    <property type="entry name" value="lipo_CC0125"/>
    <property type="match status" value="1"/>
</dbReference>
<accession>A0A6I3KI31</accession>
<dbReference type="EMBL" id="WMBQ01000001">
    <property type="protein sequence ID" value="MTD93367.1"/>
    <property type="molecule type" value="Genomic_DNA"/>
</dbReference>
<evidence type="ECO:0008006" key="4">
    <source>
        <dbReference type="Google" id="ProtNLM"/>
    </source>
</evidence>
<keyword evidence="3" id="KW-1185">Reference proteome</keyword>
<proteinExistence type="predicted"/>
<feature type="signal peptide" evidence="1">
    <location>
        <begin position="1"/>
        <end position="22"/>
    </location>
</feature>
<reference evidence="2 3" key="1">
    <citation type="submission" date="2019-11" db="EMBL/GenBank/DDBJ databases">
        <title>Identification of a novel strain.</title>
        <authorList>
            <person name="Xu Q."/>
            <person name="Wang G."/>
        </authorList>
    </citation>
    <scope>NUCLEOTIDE SEQUENCE [LARGE SCALE GENOMIC DNA]</scope>
    <source>
        <strain evidence="3">xq</strain>
    </source>
</reference>
<feature type="chain" id="PRO_5026286092" description="Lipoprotein" evidence="1">
    <location>
        <begin position="23"/>
        <end position="172"/>
    </location>
</feature>